<dbReference type="EMBL" id="LNIX01000001">
    <property type="protein sequence ID" value="OXA64859.1"/>
    <property type="molecule type" value="Genomic_DNA"/>
</dbReference>
<dbReference type="PANTHER" id="PTHR42972:SF8">
    <property type="entry name" value="POLYHYDROXYBUTYRATE DEPOLYMERASE"/>
    <property type="match status" value="1"/>
</dbReference>
<dbReference type="PANTHER" id="PTHR42972">
    <property type="entry name" value="TOL-PAL SYSTEM PROTEIN TOLB"/>
    <property type="match status" value="1"/>
</dbReference>
<keyword evidence="3" id="KW-1185">Reference proteome</keyword>
<organism evidence="2 3">
    <name type="scientific">Folsomia candida</name>
    <name type="common">Springtail</name>
    <dbReference type="NCBI Taxonomy" id="158441"/>
    <lineage>
        <taxon>Eukaryota</taxon>
        <taxon>Metazoa</taxon>
        <taxon>Ecdysozoa</taxon>
        <taxon>Arthropoda</taxon>
        <taxon>Hexapoda</taxon>
        <taxon>Collembola</taxon>
        <taxon>Entomobryomorpha</taxon>
        <taxon>Isotomoidea</taxon>
        <taxon>Isotomidae</taxon>
        <taxon>Proisotominae</taxon>
        <taxon>Folsomia</taxon>
    </lineage>
</organism>
<dbReference type="AlphaFoldDB" id="A0A226F4Z1"/>
<accession>A0A226F4Z1</accession>
<keyword evidence="1" id="KW-0472">Membrane</keyword>
<keyword evidence="1" id="KW-0812">Transmembrane</keyword>
<dbReference type="Proteomes" id="UP000198287">
    <property type="component" value="Unassembled WGS sequence"/>
</dbReference>
<dbReference type="InterPro" id="IPR029058">
    <property type="entry name" value="AB_hydrolase_fold"/>
</dbReference>
<reference evidence="2 3" key="1">
    <citation type="submission" date="2015-12" db="EMBL/GenBank/DDBJ databases">
        <title>The genome of Folsomia candida.</title>
        <authorList>
            <person name="Faddeeva A."/>
            <person name="Derks M.F."/>
            <person name="Anvar Y."/>
            <person name="Smit S."/>
            <person name="Van Straalen N."/>
            <person name="Roelofs D."/>
        </authorList>
    </citation>
    <scope>NUCLEOTIDE SEQUENCE [LARGE SCALE GENOMIC DNA]</scope>
    <source>
        <strain evidence="2 3">VU population</strain>
        <tissue evidence="2">Whole body</tissue>
    </source>
</reference>
<protein>
    <submittedName>
        <fullName evidence="2">Poly(3-hydroxyalkanoate) depolymerase C</fullName>
    </submittedName>
</protein>
<dbReference type="Gene3D" id="3.40.50.1820">
    <property type="entry name" value="alpha/beta hydrolase"/>
    <property type="match status" value="2"/>
</dbReference>
<comment type="caution">
    <text evidence="2">The sequence shown here is derived from an EMBL/GenBank/DDBJ whole genome shotgun (WGS) entry which is preliminary data.</text>
</comment>
<evidence type="ECO:0000313" key="3">
    <source>
        <dbReference type="Proteomes" id="UP000198287"/>
    </source>
</evidence>
<keyword evidence="1" id="KW-1133">Transmembrane helix</keyword>
<feature type="transmembrane region" description="Helical" evidence="1">
    <location>
        <begin position="50"/>
        <end position="70"/>
    </location>
</feature>
<evidence type="ECO:0000313" key="2">
    <source>
        <dbReference type="EMBL" id="OXA64859.1"/>
    </source>
</evidence>
<dbReference type="OrthoDB" id="6020543at2759"/>
<evidence type="ECO:0000256" key="1">
    <source>
        <dbReference type="SAM" id="Phobius"/>
    </source>
</evidence>
<proteinExistence type="predicted"/>
<sequence>MFVKLLRNTNCNRTFFKIKSVLHKNYKNRIFEITSFASLQLAVRFTMTRLTLFGLTLIVVVLSNVALGLLSPKLKKYSVDPKSVTVSGISSGGAMSSQFHYIYSNEVKGAGIFAAGPYLCAYEGVGAASVCMMTPALENLPAYIAQADKYSAEGKIAPTSNLAASKVYIFHGSLDIVVQQGSGKKLKEMYDHYGADVHAEFSIASGHGQPVNNGLGGPCALTNPLTKFVNECGYNGAYEMFKWLYGDSIVAPAPGYRADGELVTFDQSEFFPLLQPNSMASKGFMYVPKRCKDGSKVCRFHIAFHGCMANEQTIGRDYATKSQYDDVAELNDIVVLYPQTTVSFISPSACWDWFGYTGKETFATKSGAQPGGVYKMMKRVITGA</sequence>
<gene>
    <name evidence="2" type="ORF">Fcan01_00932</name>
</gene>
<name>A0A226F4Z1_FOLCA</name>
<dbReference type="SUPFAM" id="SSF53474">
    <property type="entry name" value="alpha/beta-Hydrolases"/>
    <property type="match status" value="1"/>
</dbReference>